<dbReference type="Proteomes" id="UP000326903">
    <property type="component" value="Unassembled WGS sequence"/>
</dbReference>
<dbReference type="InterPro" id="IPR025380">
    <property type="entry name" value="DUF4369"/>
</dbReference>
<evidence type="ECO:0000256" key="5">
    <source>
        <dbReference type="SAM" id="MobiDB-lite"/>
    </source>
</evidence>
<dbReference type="CDD" id="cd02966">
    <property type="entry name" value="TlpA_like_family"/>
    <property type="match status" value="1"/>
</dbReference>
<evidence type="ECO:0000256" key="1">
    <source>
        <dbReference type="ARBA" id="ARBA00004196"/>
    </source>
</evidence>
<name>A0A5J5IKR2_9BACT</name>
<feature type="signal peptide" evidence="6">
    <location>
        <begin position="1"/>
        <end position="21"/>
    </location>
</feature>
<dbReference type="InterPro" id="IPR000866">
    <property type="entry name" value="AhpC/TSA"/>
</dbReference>
<dbReference type="InterPro" id="IPR036249">
    <property type="entry name" value="Thioredoxin-like_sf"/>
</dbReference>
<proteinExistence type="predicted"/>
<evidence type="ECO:0000256" key="4">
    <source>
        <dbReference type="ARBA" id="ARBA00023284"/>
    </source>
</evidence>
<feature type="region of interest" description="Disordered" evidence="5">
    <location>
        <begin position="226"/>
        <end position="252"/>
    </location>
</feature>
<dbReference type="GO" id="GO:0017004">
    <property type="term" value="P:cytochrome complex assembly"/>
    <property type="evidence" value="ECO:0007669"/>
    <property type="project" value="UniProtKB-KW"/>
</dbReference>
<dbReference type="Gene3D" id="3.40.30.10">
    <property type="entry name" value="Glutaredoxin"/>
    <property type="match status" value="1"/>
</dbReference>
<dbReference type="GO" id="GO:0016209">
    <property type="term" value="F:antioxidant activity"/>
    <property type="evidence" value="ECO:0007669"/>
    <property type="project" value="InterPro"/>
</dbReference>
<dbReference type="RefSeq" id="WP_150413815.1">
    <property type="nucleotide sequence ID" value="NZ_VYQF01000001.1"/>
</dbReference>
<comment type="caution">
    <text evidence="8">The sequence shown here is derived from an EMBL/GenBank/DDBJ whole genome shotgun (WGS) entry which is preliminary data.</text>
</comment>
<dbReference type="PROSITE" id="PS51257">
    <property type="entry name" value="PROKAR_LIPOPROTEIN"/>
    <property type="match status" value="1"/>
</dbReference>
<dbReference type="GO" id="GO:0030313">
    <property type="term" value="C:cell envelope"/>
    <property type="evidence" value="ECO:0007669"/>
    <property type="project" value="UniProtKB-SubCell"/>
</dbReference>
<keyword evidence="6" id="KW-0732">Signal</keyword>
<gene>
    <name evidence="8" type="ORF">FW778_06640</name>
</gene>
<evidence type="ECO:0000256" key="2">
    <source>
        <dbReference type="ARBA" id="ARBA00022748"/>
    </source>
</evidence>
<dbReference type="PROSITE" id="PS00194">
    <property type="entry name" value="THIOREDOXIN_1"/>
    <property type="match status" value="1"/>
</dbReference>
<keyword evidence="4" id="KW-0676">Redox-active center</keyword>
<comment type="subcellular location">
    <subcellularLocation>
        <location evidence="1">Cell envelope</location>
    </subcellularLocation>
</comment>
<evidence type="ECO:0000313" key="9">
    <source>
        <dbReference type="Proteomes" id="UP000326903"/>
    </source>
</evidence>
<dbReference type="PANTHER" id="PTHR42852">
    <property type="entry name" value="THIOL:DISULFIDE INTERCHANGE PROTEIN DSBE"/>
    <property type="match status" value="1"/>
</dbReference>
<feature type="compositionally biased region" description="Low complexity" evidence="5">
    <location>
        <begin position="228"/>
        <end position="240"/>
    </location>
</feature>
<reference evidence="8 9" key="1">
    <citation type="submission" date="2019-09" db="EMBL/GenBank/DDBJ databases">
        <title>Draft genome sequence of Ginsengibacter sp. BR5-29.</title>
        <authorList>
            <person name="Im W.-T."/>
        </authorList>
    </citation>
    <scope>NUCLEOTIDE SEQUENCE [LARGE SCALE GENOMIC DNA]</scope>
    <source>
        <strain evidence="8 9">BR5-29</strain>
    </source>
</reference>
<dbReference type="EMBL" id="VYQF01000001">
    <property type="protein sequence ID" value="KAA9041695.1"/>
    <property type="molecule type" value="Genomic_DNA"/>
</dbReference>
<keyword evidence="2" id="KW-0201">Cytochrome c-type biogenesis</keyword>
<dbReference type="Pfam" id="PF00578">
    <property type="entry name" value="AhpC-TSA"/>
    <property type="match status" value="1"/>
</dbReference>
<feature type="chain" id="PRO_5023943398" evidence="6">
    <location>
        <begin position="22"/>
        <end position="379"/>
    </location>
</feature>
<dbReference type="InterPro" id="IPR013766">
    <property type="entry name" value="Thioredoxin_domain"/>
</dbReference>
<keyword evidence="3" id="KW-1015">Disulfide bond</keyword>
<dbReference type="InterPro" id="IPR050553">
    <property type="entry name" value="Thioredoxin_ResA/DsbE_sf"/>
</dbReference>
<accession>A0A5J5IKR2</accession>
<evidence type="ECO:0000313" key="8">
    <source>
        <dbReference type="EMBL" id="KAA9041695.1"/>
    </source>
</evidence>
<dbReference type="InterPro" id="IPR017937">
    <property type="entry name" value="Thioredoxin_CS"/>
</dbReference>
<evidence type="ECO:0000256" key="6">
    <source>
        <dbReference type="SAM" id="SignalP"/>
    </source>
</evidence>
<dbReference type="SUPFAM" id="SSF52833">
    <property type="entry name" value="Thioredoxin-like"/>
    <property type="match status" value="1"/>
</dbReference>
<dbReference type="Pfam" id="PF14289">
    <property type="entry name" value="DUF4369"/>
    <property type="match status" value="1"/>
</dbReference>
<evidence type="ECO:0000259" key="7">
    <source>
        <dbReference type="PROSITE" id="PS51352"/>
    </source>
</evidence>
<dbReference type="PROSITE" id="PS51352">
    <property type="entry name" value="THIOREDOXIN_2"/>
    <property type="match status" value="1"/>
</dbReference>
<organism evidence="8 9">
    <name type="scientific">Ginsengibacter hankyongi</name>
    <dbReference type="NCBI Taxonomy" id="2607284"/>
    <lineage>
        <taxon>Bacteria</taxon>
        <taxon>Pseudomonadati</taxon>
        <taxon>Bacteroidota</taxon>
        <taxon>Chitinophagia</taxon>
        <taxon>Chitinophagales</taxon>
        <taxon>Chitinophagaceae</taxon>
        <taxon>Ginsengibacter</taxon>
    </lineage>
</organism>
<dbReference type="PANTHER" id="PTHR42852:SF6">
    <property type="entry name" value="THIOL:DISULFIDE INTERCHANGE PROTEIN DSBE"/>
    <property type="match status" value="1"/>
</dbReference>
<sequence length="379" mass="42718">MKSIIILISSFLLLSCSSTQKKGTFTVNGELKGAPDQKVYLEQISFNQQPPQVLDTVEMSKGIFKVKATAPEEGLYRLRFEKTAGYIFINDKPEIDFNADVKDSTLQSARFNTPANISLTKFLILLDSAHTVLIGEDRNLKEIEQQHNDSLTMQAQNYFNTTYTWYKNFLYQYIDTTKSPIVAMFALGYSQEIGMDSVKTLITGLQKKYPNQTAVAEIAKQFQEYTASQNQPQSQSQSTQIAEGQTAPDFTLPDVDGKPFTLSSLRGKYVLVDFWASWCGPCREENPNVVATYKQFKDKNFTILGVSLDKDKKEWLKAIKDDGLVWKQISDLKFWNSEAAALYGVEGIPYNVLIDPKGKVIATSLRGPDLINKLNEVLK</sequence>
<dbReference type="AlphaFoldDB" id="A0A5J5IKR2"/>
<dbReference type="GO" id="GO:0016491">
    <property type="term" value="F:oxidoreductase activity"/>
    <property type="evidence" value="ECO:0007669"/>
    <property type="project" value="InterPro"/>
</dbReference>
<evidence type="ECO:0000256" key="3">
    <source>
        <dbReference type="ARBA" id="ARBA00023157"/>
    </source>
</evidence>
<protein>
    <submittedName>
        <fullName evidence="8">AhpC/TSA family protein</fullName>
    </submittedName>
</protein>
<keyword evidence="9" id="KW-1185">Reference proteome</keyword>
<feature type="domain" description="Thioredoxin" evidence="7">
    <location>
        <begin position="241"/>
        <end position="379"/>
    </location>
</feature>